<accession>A0A0F9CPH9</accession>
<proteinExistence type="predicted"/>
<organism evidence="1">
    <name type="scientific">marine sediment metagenome</name>
    <dbReference type="NCBI Taxonomy" id="412755"/>
    <lineage>
        <taxon>unclassified sequences</taxon>
        <taxon>metagenomes</taxon>
        <taxon>ecological metagenomes</taxon>
    </lineage>
</organism>
<evidence type="ECO:0000313" key="1">
    <source>
        <dbReference type="EMBL" id="KKL07576.1"/>
    </source>
</evidence>
<dbReference type="AlphaFoldDB" id="A0A0F9CPH9"/>
<comment type="caution">
    <text evidence="1">The sequence shown here is derived from an EMBL/GenBank/DDBJ whole genome shotgun (WGS) entry which is preliminary data.</text>
</comment>
<sequence>MKLINNLLLIITILILTGCTTLGEGVKDVPSIANSGTTSVEVKPVFAKPGEAQVGIEYKAMFAKAYDDFSATLTFDANGKITGLTVSAGGVKAFEGQKSAHEALVAIRNDITTQNIAISEATLNTINTLIKSLAPLTVP</sequence>
<protein>
    <recommendedName>
        <fullName evidence="2">Lipoprotein</fullName>
    </recommendedName>
</protein>
<name>A0A0F9CPH9_9ZZZZ</name>
<reference evidence="1" key="1">
    <citation type="journal article" date="2015" name="Nature">
        <title>Complex archaea that bridge the gap between prokaryotes and eukaryotes.</title>
        <authorList>
            <person name="Spang A."/>
            <person name="Saw J.H."/>
            <person name="Jorgensen S.L."/>
            <person name="Zaremba-Niedzwiedzka K."/>
            <person name="Martijn J."/>
            <person name="Lind A.E."/>
            <person name="van Eijk R."/>
            <person name="Schleper C."/>
            <person name="Guy L."/>
            <person name="Ettema T.J."/>
        </authorList>
    </citation>
    <scope>NUCLEOTIDE SEQUENCE</scope>
</reference>
<gene>
    <name evidence="1" type="ORF">LCGC14_2584630</name>
</gene>
<dbReference type="PROSITE" id="PS51257">
    <property type="entry name" value="PROKAR_LIPOPROTEIN"/>
    <property type="match status" value="1"/>
</dbReference>
<evidence type="ECO:0008006" key="2">
    <source>
        <dbReference type="Google" id="ProtNLM"/>
    </source>
</evidence>
<dbReference type="EMBL" id="LAZR01043235">
    <property type="protein sequence ID" value="KKL07576.1"/>
    <property type="molecule type" value="Genomic_DNA"/>
</dbReference>